<dbReference type="Proteomes" id="UP001575652">
    <property type="component" value="Unassembled WGS sequence"/>
</dbReference>
<feature type="domain" description="HTH arsR-type" evidence="1">
    <location>
        <begin position="3"/>
        <end position="97"/>
    </location>
</feature>
<dbReference type="Gene3D" id="1.10.10.10">
    <property type="entry name" value="Winged helix-like DNA-binding domain superfamily/Winged helix DNA-binding domain"/>
    <property type="match status" value="1"/>
</dbReference>
<evidence type="ECO:0000313" key="2">
    <source>
        <dbReference type="EMBL" id="MFB0836130.1"/>
    </source>
</evidence>
<dbReference type="SMART" id="SM00418">
    <property type="entry name" value="HTH_ARSR"/>
    <property type="match status" value="1"/>
</dbReference>
<dbReference type="PROSITE" id="PS50987">
    <property type="entry name" value="HTH_ARSR_2"/>
    <property type="match status" value="1"/>
</dbReference>
<dbReference type="Pfam" id="PF01022">
    <property type="entry name" value="HTH_5"/>
    <property type="match status" value="1"/>
</dbReference>
<protein>
    <submittedName>
        <fullName evidence="2">ArsR/SmtB family transcription factor</fullName>
    </submittedName>
</protein>
<dbReference type="NCBIfam" id="NF033788">
    <property type="entry name" value="HTH_metalloreg"/>
    <property type="match status" value="1"/>
</dbReference>
<dbReference type="InterPro" id="IPR036388">
    <property type="entry name" value="WH-like_DNA-bd_sf"/>
</dbReference>
<gene>
    <name evidence="2" type="ORF">ACETWP_16190</name>
</gene>
<accession>A0ABV4UR38</accession>
<keyword evidence="3" id="KW-1185">Reference proteome</keyword>
<proteinExistence type="predicted"/>
<dbReference type="PANTHER" id="PTHR38600:SF2">
    <property type="entry name" value="SLL0088 PROTEIN"/>
    <property type="match status" value="1"/>
</dbReference>
<dbReference type="EMBL" id="JBHDLJ010000018">
    <property type="protein sequence ID" value="MFB0836130.1"/>
    <property type="molecule type" value="Genomic_DNA"/>
</dbReference>
<dbReference type="InterPro" id="IPR011991">
    <property type="entry name" value="ArsR-like_HTH"/>
</dbReference>
<dbReference type="InterPro" id="IPR036390">
    <property type="entry name" value="WH_DNA-bd_sf"/>
</dbReference>
<name>A0ABV4UR38_9MICC</name>
<dbReference type="SUPFAM" id="SSF46785">
    <property type="entry name" value="Winged helix' DNA-binding domain"/>
    <property type="match status" value="1"/>
</dbReference>
<sequence>MVVLELSDAEIDRIFQALADATRRDIVRQALLREQSVSELARHYEMSFAAVQKHVAVLERAALVTKERRGREQIVHGNPEALRRAARLLDAYGELWRGRADRIGDILSEQEKG</sequence>
<dbReference type="CDD" id="cd00090">
    <property type="entry name" value="HTH_ARSR"/>
    <property type="match status" value="1"/>
</dbReference>
<dbReference type="PANTHER" id="PTHR38600">
    <property type="entry name" value="TRANSCRIPTIONAL REGULATORY PROTEIN"/>
    <property type="match status" value="1"/>
</dbReference>
<organism evidence="2 3">
    <name type="scientific">Arthrobacter halodurans</name>
    <dbReference type="NCBI Taxonomy" id="516699"/>
    <lineage>
        <taxon>Bacteria</taxon>
        <taxon>Bacillati</taxon>
        <taxon>Actinomycetota</taxon>
        <taxon>Actinomycetes</taxon>
        <taxon>Micrococcales</taxon>
        <taxon>Micrococcaceae</taxon>
        <taxon>Arthrobacter</taxon>
    </lineage>
</organism>
<reference evidence="2 3" key="1">
    <citation type="submission" date="2024-09" db="EMBL/GenBank/DDBJ databases">
        <authorList>
            <person name="Salinas-Garcia M.A."/>
            <person name="Prieme A."/>
        </authorList>
    </citation>
    <scope>NUCLEOTIDE SEQUENCE [LARGE SCALE GENOMIC DNA]</scope>
    <source>
        <strain evidence="2 3">DSM 21081</strain>
    </source>
</reference>
<evidence type="ECO:0000259" key="1">
    <source>
        <dbReference type="PROSITE" id="PS50987"/>
    </source>
</evidence>
<dbReference type="RefSeq" id="WP_373973305.1">
    <property type="nucleotide sequence ID" value="NZ_JBHDLJ010000018.1"/>
</dbReference>
<comment type="caution">
    <text evidence="2">The sequence shown here is derived from an EMBL/GenBank/DDBJ whole genome shotgun (WGS) entry which is preliminary data.</text>
</comment>
<evidence type="ECO:0000313" key="3">
    <source>
        <dbReference type="Proteomes" id="UP001575652"/>
    </source>
</evidence>
<dbReference type="InterPro" id="IPR001845">
    <property type="entry name" value="HTH_ArsR_DNA-bd_dom"/>
</dbReference>